<gene>
    <name evidence="2" type="ORF">FCM35_KLT10739</name>
</gene>
<dbReference type="OrthoDB" id="2014339at2759"/>
<sequence length="301" mass="33721">MLIREFLTIPAVIPYRNNNSIPLSTPSVLFSNPFFHFKANKLSVRSQTSSHVEPLLTPKNNGEEETDPTQLPFAQGIVGDGMVDGESTGMYSDFDTDEIGEENYDKDPEFADILNNCLKDPQKGRARIEERIKKKRNKILQTKTGSATAPKVTFNKFAFSNSYIWFEFHNAPLPKDITLICDAIRCWHIVGRLGGCNSMNMQLSQGPMDTKIPVYDPVEGANATPSTFYNIGDFELQDNIARVWVDIGTVEPLLLDVLLNALITISSDYVGIKQVMFGGTLFENWKENFNVEEAGCSIHKI</sequence>
<organism evidence="2 3">
    <name type="scientific">Carex littledalei</name>
    <dbReference type="NCBI Taxonomy" id="544730"/>
    <lineage>
        <taxon>Eukaryota</taxon>
        <taxon>Viridiplantae</taxon>
        <taxon>Streptophyta</taxon>
        <taxon>Embryophyta</taxon>
        <taxon>Tracheophyta</taxon>
        <taxon>Spermatophyta</taxon>
        <taxon>Magnoliopsida</taxon>
        <taxon>Liliopsida</taxon>
        <taxon>Poales</taxon>
        <taxon>Cyperaceae</taxon>
        <taxon>Cyperoideae</taxon>
        <taxon>Cariceae</taxon>
        <taxon>Carex</taxon>
        <taxon>Carex subgen. Euthyceras</taxon>
    </lineage>
</organism>
<comment type="caution">
    <text evidence="2">The sequence shown here is derived from an EMBL/GenBank/DDBJ whole genome shotgun (WGS) entry which is preliminary data.</text>
</comment>
<keyword evidence="3" id="KW-1185">Reference proteome</keyword>
<protein>
    <submittedName>
        <fullName evidence="2">Uncharacterized protein</fullName>
    </submittedName>
</protein>
<dbReference type="EMBL" id="SWLB01000021">
    <property type="protein sequence ID" value="KAF3324582.1"/>
    <property type="molecule type" value="Genomic_DNA"/>
</dbReference>
<dbReference type="Pfam" id="PF12049">
    <property type="entry name" value="DUF3531"/>
    <property type="match status" value="1"/>
</dbReference>
<dbReference type="PANTHER" id="PTHR46737:SF3">
    <property type="entry name" value="OXIDOREDUCTASE_TRANSITION METAL ION-BINDING PROTEIN (DUF3531)"/>
    <property type="match status" value="1"/>
</dbReference>
<feature type="region of interest" description="Disordered" evidence="1">
    <location>
        <begin position="48"/>
        <end position="70"/>
    </location>
</feature>
<name>A0A833V584_9POAL</name>
<evidence type="ECO:0000313" key="3">
    <source>
        <dbReference type="Proteomes" id="UP000623129"/>
    </source>
</evidence>
<evidence type="ECO:0000313" key="2">
    <source>
        <dbReference type="EMBL" id="KAF3324582.1"/>
    </source>
</evidence>
<proteinExistence type="predicted"/>
<dbReference type="InterPro" id="IPR021920">
    <property type="entry name" value="DUF3531"/>
</dbReference>
<dbReference type="AlphaFoldDB" id="A0A833V584"/>
<dbReference type="PANTHER" id="PTHR46737">
    <property type="entry name" value="OS02G0827600 PROTEIN"/>
    <property type="match status" value="1"/>
</dbReference>
<reference evidence="2" key="1">
    <citation type="submission" date="2020-01" db="EMBL/GenBank/DDBJ databases">
        <title>Genome sequence of Kobresia littledalei, the first chromosome-level genome in the family Cyperaceae.</title>
        <authorList>
            <person name="Qu G."/>
        </authorList>
    </citation>
    <scope>NUCLEOTIDE SEQUENCE</scope>
    <source>
        <strain evidence="2">C.B.Clarke</strain>
        <tissue evidence="2">Leaf</tissue>
    </source>
</reference>
<accession>A0A833V584</accession>
<evidence type="ECO:0000256" key="1">
    <source>
        <dbReference type="SAM" id="MobiDB-lite"/>
    </source>
</evidence>
<dbReference type="Proteomes" id="UP000623129">
    <property type="component" value="Unassembled WGS sequence"/>
</dbReference>